<evidence type="ECO:0000313" key="4">
    <source>
        <dbReference type="EMBL" id="GHA06866.1"/>
    </source>
</evidence>
<organism evidence="4 5">
    <name type="scientific">Arenicella chitinivorans</name>
    <dbReference type="NCBI Taxonomy" id="1329800"/>
    <lineage>
        <taxon>Bacteria</taxon>
        <taxon>Pseudomonadati</taxon>
        <taxon>Pseudomonadota</taxon>
        <taxon>Gammaproteobacteria</taxon>
        <taxon>Arenicellales</taxon>
        <taxon>Arenicellaceae</taxon>
        <taxon>Arenicella</taxon>
    </lineage>
</organism>
<dbReference type="PANTHER" id="PTHR48084:SF5">
    <property type="entry name" value="BLR6744 PROTEIN"/>
    <property type="match status" value="1"/>
</dbReference>
<proteinExistence type="predicted"/>
<dbReference type="SUPFAM" id="SSF52518">
    <property type="entry name" value="Thiamin diphosphate-binding fold (THDP-binding)"/>
    <property type="match status" value="1"/>
</dbReference>
<dbReference type="RefSeq" id="WP_189399589.1">
    <property type="nucleotide sequence ID" value="NZ_BMXA01000002.1"/>
</dbReference>
<dbReference type="GO" id="GO:0016625">
    <property type="term" value="F:oxidoreductase activity, acting on the aldehyde or oxo group of donors, iron-sulfur protein as acceptor"/>
    <property type="evidence" value="ECO:0007669"/>
    <property type="project" value="UniProtKB-ARBA"/>
</dbReference>
<accession>A0A918RPS5</accession>
<reference evidence="4" key="2">
    <citation type="submission" date="2020-09" db="EMBL/GenBank/DDBJ databases">
        <authorList>
            <person name="Sun Q."/>
            <person name="Kim S."/>
        </authorList>
    </citation>
    <scope>NUCLEOTIDE SEQUENCE</scope>
    <source>
        <strain evidence="4">KCTC 12711</strain>
    </source>
</reference>
<dbReference type="Pfam" id="PF12367">
    <property type="entry name" value="PFO_beta_C"/>
    <property type="match status" value="1"/>
</dbReference>
<dbReference type="InterPro" id="IPR051457">
    <property type="entry name" value="2-oxoacid:Fd_oxidoreductase"/>
</dbReference>
<feature type="domain" description="Pyruvate ferredoxin oxidoreductase beta subunit C-terminal" evidence="3">
    <location>
        <begin position="274"/>
        <end position="320"/>
    </location>
</feature>
<dbReference type="AlphaFoldDB" id="A0A918RPS5"/>
<dbReference type="GO" id="GO:0044281">
    <property type="term" value="P:small molecule metabolic process"/>
    <property type="evidence" value="ECO:0007669"/>
    <property type="project" value="UniProtKB-ARBA"/>
</dbReference>
<comment type="caution">
    <text evidence="4">The sequence shown here is derived from an EMBL/GenBank/DDBJ whole genome shotgun (WGS) entry which is preliminary data.</text>
</comment>
<dbReference type="GO" id="GO:0045333">
    <property type="term" value="P:cellular respiration"/>
    <property type="evidence" value="ECO:0007669"/>
    <property type="project" value="UniProtKB-ARBA"/>
</dbReference>
<dbReference type="CDD" id="cd03375">
    <property type="entry name" value="TPP_OGFOR"/>
    <property type="match status" value="1"/>
</dbReference>
<keyword evidence="5" id="KW-1185">Reference proteome</keyword>
<evidence type="ECO:0000256" key="1">
    <source>
        <dbReference type="ARBA" id="ARBA00023002"/>
    </source>
</evidence>
<evidence type="ECO:0000259" key="3">
    <source>
        <dbReference type="Pfam" id="PF12367"/>
    </source>
</evidence>
<protein>
    <submittedName>
        <fullName evidence="4">2-oxoglutarate ferredoxin oxidoreductase subunit beta</fullName>
    </submittedName>
</protein>
<feature type="domain" description="Thiamine pyrophosphate enzyme TPP-binding" evidence="2">
    <location>
        <begin position="65"/>
        <end position="213"/>
    </location>
</feature>
<sequence>MSFYKPSFRHPDSPTNQLGLTRKAYEGGISTLCAGCGHDSISAAIIQAVWGLNIEPHRVAKMSGIGCSSKSPNYFLNKAHGFNSVHGRMPSVTTGANVANRDLLYIGVSGDGDTASIGMGQFAHVIRRNLNMTYIVENNGCYGLTKGQDSATADEGSQSKKGKINPFEAIDLVALALELGATFVARSFSGDKQQLVPLLQAAMSHKGFALIDVVSPCVTFNNHPGSTKSYDYTREHVEAGAVVDFVPMAQEITLDQVKGSTQKVALHNGDSVELSKLSDNYDPTDRVKAIQTLHEHKSKERLLTGLIYLEPESDNFHDILNIPDTPLNQLDEKTLCPGSDALSQINLGLK</sequence>
<reference evidence="4" key="1">
    <citation type="journal article" date="2014" name="Int. J. Syst. Evol. Microbiol.">
        <title>Complete genome sequence of Corynebacterium casei LMG S-19264T (=DSM 44701T), isolated from a smear-ripened cheese.</title>
        <authorList>
            <consortium name="US DOE Joint Genome Institute (JGI-PGF)"/>
            <person name="Walter F."/>
            <person name="Albersmeier A."/>
            <person name="Kalinowski J."/>
            <person name="Ruckert C."/>
        </authorList>
    </citation>
    <scope>NUCLEOTIDE SEQUENCE</scope>
    <source>
        <strain evidence="4">KCTC 12711</strain>
    </source>
</reference>
<dbReference type="Pfam" id="PF02775">
    <property type="entry name" value="TPP_enzyme_C"/>
    <property type="match status" value="1"/>
</dbReference>
<dbReference type="InterPro" id="IPR032686">
    <property type="entry name" value="PFO_beta_C"/>
</dbReference>
<keyword evidence="1" id="KW-0560">Oxidoreductase</keyword>
<evidence type="ECO:0000313" key="5">
    <source>
        <dbReference type="Proteomes" id="UP000614811"/>
    </source>
</evidence>
<dbReference type="Proteomes" id="UP000614811">
    <property type="component" value="Unassembled WGS sequence"/>
</dbReference>
<dbReference type="PANTHER" id="PTHR48084">
    <property type="entry name" value="2-OXOGLUTARATE OXIDOREDUCTASE SUBUNIT KORB-RELATED"/>
    <property type="match status" value="1"/>
</dbReference>
<dbReference type="GO" id="GO:0030976">
    <property type="term" value="F:thiamine pyrophosphate binding"/>
    <property type="evidence" value="ECO:0007669"/>
    <property type="project" value="InterPro"/>
</dbReference>
<gene>
    <name evidence="4" type="ORF">GCM10008090_15690</name>
</gene>
<evidence type="ECO:0000259" key="2">
    <source>
        <dbReference type="Pfam" id="PF02775"/>
    </source>
</evidence>
<dbReference type="InterPro" id="IPR011766">
    <property type="entry name" value="TPP_enzyme_TPP-bd"/>
</dbReference>
<name>A0A918RPS5_9GAMM</name>
<dbReference type="InterPro" id="IPR029061">
    <property type="entry name" value="THDP-binding"/>
</dbReference>
<dbReference type="Gene3D" id="3.40.50.970">
    <property type="match status" value="1"/>
</dbReference>
<dbReference type="EMBL" id="BMXA01000002">
    <property type="protein sequence ID" value="GHA06866.1"/>
    <property type="molecule type" value="Genomic_DNA"/>
</dbReference>